<dbReference type="AlphaFoldDB" id="A0A078ARS6"/>
<accession>A0A078ARS6</accession>
<dbReference type="Gene3D" id="2.40.70.10">
    <property type="entry name" value="Acid Proteases"/>
    <property type="match status" value="2"/>
</dbReference>
<dbReference type="OrthoDB" id="311946at2759"/>
<dbReference type="Pfam" id="PF00026">
    <property type="entry name" value="Asp"/>
    <property type="match status" value="1"/>
</dbReference>
<evidence type="ECO:0000313" key="9">
    <source>
        <dbReference type="EMBL" id="CDW83892.1"/>
    </source>
</evidence>
<evidence type="ECO:0000259" key="8">
    <source>
        <dbReference type="PROSITE" id="PS51767"/>
    </source>
</evidence>
<dbReference type="InterPro" id="IPR021109">
    <property type="entry name" value="Peptidase_aspartic_dom_sf"/>
</dbReference>
<sequence length="464" mass="53373">MKQEPELIPTKPRNQRIFSTAHGPEQQFTNELYADDDIKKGVIEKDLQNYYNVQYYGKLFMGSQQEEMTLIFDTGSSWLWVPSQNCKDCHTKAKLYDTKKSYKYRQVGTTPLNVRYGAGNVWGYKSQDQVCLEKNKPETCIINYNFLAVDQATDLSGLQCDGIIGLAPSTQFTQSDLFIDKLFMNGIINERVFSISFGGQDEKSKIIFGGYDLKYARENQSLTWNTLVDINYWTLQLNSAKIGNYQFKLDTNKVIIDSGTSYILMPTDDFSEFKQYLAGKGLDCSTDTGKTDLYYCSCYTTSHSDFDDLQVTIGANTYHIPSTSYLDKQNLKCYFRIQQQKFTQKSGFWILGDIFLINYYAVFDYENLRVGFAGSTYVAKVTYWKDILLVISILTAFSGFTCLLISFFKDKFQKNARKFTIQQKTQECELSENPLGRYQPIQLNFDAEESRDKNNCSSKYIGSQ</sequence>
<dbReference type="InterPro" id="IPR033121">
    <property type="entry name" value="PEPTIDASE_A1"/>
</dbReference>
<dbReference type="CDD" id="cd05471">
    <property type="entry name" value="pepsin_like"/>
    <property type="match status" value="1"/>
</dbReference>
<dbReference type="InParanoid" id="A0A078ARS6"/>
<reference evidence="9 10" key="1">
    <citation type="submission" date="2014-06" db="EMBL/GenBank/DDBJ databases">
        <authorList>
            <person name="Swart Estienne"/>
        </authorList>
    </citation>
    <scope>NUCLEOTIDE SEQUENCE [LARGE SCALE GENOMIC DNA]</scope>
    <source>
        <strain evidence="9 10">130c</strain>
    </source>
</reference>
<dbReference type="PANTHER" id="PTHR47966">
    <property type="entry name" value="BETA-SITE APP-CLEAVING ENZYME, ISOFORM A-RELATED"/>
    <property type="match status" value="1"/>
</dbReference>
<name>A0A078ARS6_STYLE</name>
<dbReference type="SUPFAM" id="SSF50630">
    <property type="entry name" value="Acid proteases"/>
    <property type="match status" value="1"/>
</dbReference>
<evidence type="ECO:0000256" key="7">
    <source>
        <dbReference type="SAM" id="Phobius"/>
    </source>
</evidence>
<keyword evidence="7" id="KW-0812">Transmembrane</keyword>
<dbReference type="InterPro" id="IPR001461">
    <property type="entry name" value="Aspartic_peptidase_A1"/>
</dbReference>
<dbReference type="EMBL" id="CCKQ01012286">
    <property type="protein sequence ID" value="CDW83892.1"/>
    <property type="molecule type" value="Genomic_DNA"/>
</dbReference>
<gene>
    <name evidence="9" type="primary">Contig10807.g11554</name>
    <name evidence="9" type="ORF">STYLEM_12945</name>
</gene>
<feature type="active site" evidence="5">
    <location>
        <position position="257"/>
    </location>
</feature>
<evidence type="ECO:0000256" key="4">
    <source>
        <dbReference type="ARBA" id="ARBA00022801"/>
    </source>
</evidence>
<dbReference type="Proteomes" id="UP000039865">
    <property type="component" value="Unassembled WGS sequence"/>
</dbReference>
<feature type="domain" description="Peptidase A1" evidence="8">
    <location>
        <begin position="55"/>
        <end position="373"/>
    </location>
</feature>
<keyword evidence="4 6" id="KW-0378">Hydrolase</keyword>
<dbReference type="PRINTS" id="PR00792">
    <property type="entry name" value="PEPSIN"/>
</dbReference>
<keyword evidence="10" id="KW-1185">Reference proteome</keyword>
<keyword evidence="2 6" id="KW-0645">Protease</keyword>
<keyword evidence="7" id="KW-0472">Membrane</keyword>
<dbReference type="InterPro" id="IPR034164">
    <property type="entry name" value="Pepsin-like_dom"/>
</dbReference>
<dbReference type="GO" id="GO:0004190">
    <property type="term" value="F:aspartic-type endopeptidase activity"/>
    <property type="evidence" value="ECO:0007669"/>
    <property type="project" value="UniProtKB-KW"/>
</dbReference>
<proteinExistence type="inferred from homology"/>
<dbReference type="PANTHER" id="PTHR47966:SF51">
    <property type="entry name" value="BETA-SITE APP-CLEAVING ENZYME, ISOFORM A-RELATED"/>
    <property type="match status" value="1"/>
</dbReference>
<feature type="transmembrane region" description="Helical" evidence="7">
    <location>
        <begin position="346"/>
        <end position="363"/>
    </location>
</feature>
<dbReference type="GO" id="GO:0006508">
    <property type="term" value="P:proteolysis"/>
    <property type="evidence" value="ECO:0007669"/>
    <property type="project" value="UniProtKB-KW"/>
</dbReference>
<dbReference type="PROSITE" id="PS00141">
    <property type="entry name" value="ASP_PROTEASE"/>
    <property type="match status" value="2"/>
</dbReference>
<protein>
    <submittedName>
        <fullName evidence="9">Eukaryotic aspartyl protease family protein</fullName>
    </submittedName>
</protein>
<dbReference type="OMA" id="RAYWQVK"/>
<comment type="similarity">
    <text evidence="1 6">Belongs to the peptidase A1 family.</text>
</comment>
<organism evidence="9 10">
    <name type="scientific">Stylonychia lemnae</name>
    <name type="common">Ciliate</name>
    <dbReference type="NCBI Taxonomy" id="5949"/>
    <lineage>
        <taxon>Eukaryota</taxon>
        <taxon>Sar</taxon>
        <taxon>Alveolata</taxon>
        <taxon>Ciliophora</taxon>
        <taxon>Intramacronucleata</taxon>
        <taxon>Spirotrichea</taxon>
        <taxon>Stichotrichia</taxon>
        <taxon>Sporadotrichida</taxon>
        <taxon>Oxytrichidae</taxon>
        <taxon>Stylonychinae</taxon>
        <taxon>Stylonychia</taxon>
    </lineage>
</organism>
<evidence type="ECO:0000256" key="3">
    <source>
        <dbReference type="ARBA" id="ARBA00022750"/>
    </source>
</evidence>
<evidence type="ECO:0000256" key="2">
    <source>
        <dbReference type="ARBA" id="ARBA00022670"/>
    </source>
</evidence>
<keyword evidence="7" id="KW-1133">Transmembrane helix</keyword>
<evidence type="ECO:0000256" key="6">
    <source>
        <dbReference type="RuleBase" id="RU000454"/>
    </source>
</evidence>
<feature type="transmembrane region" description="Helical" evidence="7">
    <location>
        <begin position="383"/>
        <end position="408"/>
    </location>
</feature>
<dbReference type="PROSITE" id="PS51767">
    <property type="entry name" value="PEPTIDASE_A1"/>
    <property type="match status" value="1"/>
</dbReference>
<evidence type="ECO:0000256" key="5">
    <source>
        <dbReference type="PIRSR" id="PIRSR601461-1"/>
    </source>
</evidence>
<keyword evidence="3 6" id="KW-0064">Aspartyl protease</keyword>
<feature type="active site" evidence="5">
    <location>
        <position position="73"/>
    </location>
</feature>
<dbReference type="InterPro" id="IPR001969">
    <property type="entry name" value="Aspartic_peptidase_AS"/>
</dbReference>
<evidence type="ECO:0000256" key="1">
    <source>
        <dbReference type="ARBA" id="ARBA00007447"/>
    </source>
</evidence>
<evidence type="ECO:0000313" key="10">
    <source>
        <dbReference type="Proteomes" id="UP000039865"/>
    </source>
</evidence>